<name>H2CA41_9LEPT</name>
<dbReference type="PROSITE" id="PS50125">
    <property type="entry name" value="GUANYLATE_CYCLASE_2"/>
    <property type="match status" value="1"/>
</dbReference>
<evidence type="ECO:0000313" key="2">
    <source>
        <dbReference type="EMBL" id="EHQ05165.1"/>
    </source>
</evidence>
<dbReference type="InterPro" id="IPR029787">
    <property type="entry name" value="Nucleotide_cyclase"/>
</dbReference>
<dbReference type="GO" id="GO:0009190">
    <property type="term" value="P:cyclic nucleotide biosynthetic process"/>
    <property type="evidence" value="ECO:0007669"/>
    <property type="project" value="InterPro"/>
</dbReference>
<dbReference type="CDD" id="cd07709">
    <property type="entry name" value="flavodiiron_proteins_MBL-fold"/>
    <property type="match status" value="1"/>
</dbReference>
<sequence length="580" mass="64784">MRGKCLTAQYRDSNLTGFNELKKMKTTEKLNDEQPIEIADGIYWIGFADFEAGFSNNPYLVADGNEAVLFDPGPGHPVFRDIVYSKIRQIIDPAKIRYIVVHHQDPDLCGLIPFLENQLHPELTVMAHPRTALFLPYYGIRRPIVPVGDGDQLQLASGRRIQMIHTPYVHFAGSMVSYDINTESLFSSDIFAVFNRNWSLFADTSYIEHAKSFLEHYVESEASLQFAYERFKKLSLKRILPQHGGIIVDEIDQFLDLLKEARPGRLLRELKDSPTETQLHRITEESRLWLSEWLGLPLSTDSSLEQLLQAAMDHSITTVALFMEEVSRVADRTGTSNPLIAGRTHSSETLKAAPVKKILDSVVERYQTRSVGFNENNTAEEALQQGLTAHRKEAYIAFIDIRRFTAWSSDKTPERIISQLSEQHEAVSSVLQANGGFINKIIGDGILAYFPASTQQSGDAALHACIEVQKQIASRRMLGVGIGLARGEVVLGDLGEKTRLDYTLIGSAVNHASRLSDGADRGEVLISESVLDGLTERSLQRISKLRTSDTISIKIKPYDPELEAIRLRVVQYGTAGTAGI</sequence>
<dbReference type="InterPro" id="IPR001279">
    <property type="entry name" value="Metallo-B-lactamas"/>
</dbReference>
<gene>
    <name evidence="2" type="ORF">Lepil_0461</name>
</gene>
<dbReference type="Gene3D" id="3.60.15.10">
    <property type="entry name" value="Ribonuclease Z/Hydroxyacylglutathione hydrolase-like"/>
    <property type="match status" value="1"/>
</dbReference>
<dbReference type="PANTHER" id="PTHR43041">
    <property type="entry name" value="HYDROLASE, METALLO-BETA-LACTAMASE SUPERFAMILY"/>
    <property type="match status" value="1"/>
</dbReference>
<dbReference type="STRING" id="183.GCA_002009735_00059"/>
<dbReference type="Pfam" id="PF19583">
    <property type="entry name" value="ODP"/>
    <property type="match status" value="1"/>
</dbReference>
<dbReference type="SUPFAM" id="SSF55073">
    <property type="entry name" value="Nucleotide cyclase"/>
    <property type="match status" value="1"/>
</dbReference>
<proteinExistence type="predicted"/>
<accession>H2CA41</accession>
<dbReference type="InterPro" id="IPR036866">
    <property type="entry name" value="RibonucZ/Hydroxyglut_hydro"/>
</dbReference>
<dbReference type="Gene3D" id="3.30.70.1230">
    <property type="entry name" value="Nucleotide cyclase"/>
    <property type="match status" value="1"/>
</dbReference>
<dbReference type="Proteomes" id="UP000005737">
    <property type="component" value="Unassembled WGS sequence"/>
</dbReference>
<dbReference type="InterPro" id="IPR045761">
    <property type="entry name" value="ODP_dom"/>
</dbReference>
<keyword evidence="3" id="KW-1185">Reference proteome</keyword>
<organism evidence="2 3">
    <name type="scientific">Leptonema illini DSM 21528</name>
    <dbReference type="NCBI Taxonomy" id="929563"/>
    <lineage>
        <taxon>Bacteria</taxon>
        <taxon>Pseudomonadati</taxon>
        <taxon>Spirochaetota</taxon>
        <taxon>Spirochaetia</taxon>
        <taxon>Leptospirales</taxon>
        <taxon>Leptospiraceae</taxon>
        <taxon>Leptonema</taxon>
    </lineage>
</organism>
<dbReference type="InterPro" id="IPR001054">
    <property type="entry name" value="A/G_cyclase"/>
</dbReference>
<dbReference type="SMART" id="SM00044">
    <property type="entry name" value="CYCc"/>
    <property type="match status" value="1"/>
</dbReference>
<evidence type="ECO:0000313" key="3">
    <source>
        <dbReference type="Proteomes" id="UP000005737"/>
    </source>
</evidence>
<dbReference type="CDD" id="cd07302">
    <property type="entry name" value="CHD"/>
    <property type="match status" value="1"/>
</dbReference>
<feature type="domain" description="Guanylate cyclase" evidence="1">
    <location>
        <begin position="395"/>
        <end position="516"/>
    </location>
</feature>
<dbReference type="HOGENOM" id="CLU_469937_0_0_12"/>
<reference evidence="2 3" key="1">
    <citation type="submission" date="2011-10" db="EMBL/GenBank/DDBJ databases">
        <title>The Improved High-Quality Draft genome of Leptonema illini DSM 21528.</title>
        <authorList>
            <consortium name="US DOE Joint Genome Institute (JGI-PGF)"/>
            <person name="Lucas S."/>
            <person name="Copeland A."/>
            <person name="Lapidus A."/>
            <person name="Glavina del Rio T."/>
            <person name="Dalin E."/>
            <person name="Tice H."/>
            <person name="Bruce D."/>
            <person name="Goodwin L."/>
            <person name="Pitluck S."/>
            <person name="Peters L."/>
            <person name="Mikhailova N."/>
            <person name="Held B."/>
            <person name="Kyrpides N."/>
            <person name="Mavromatis K."/>
            <person name="Ivanova N."/>
            <person name="Markowitz V."/>
            <person name="Cheng J.-F."/>
            <person name="Hugenholtz P."/>
            <person name="Woyke T."/>
            <person name="Wu D."/>
            <person name="Gronow S."/>
            <person name="Wellnitz S."/>
            <person name="Brambilla E.-M."/>
            <person name="Klenk H.-P."/>
            <person name="Eisen J.A."/>
        </authorList>
    </citation>
    <scope>NUCLEOTIDE SEQUENCE [LARGE SCALE GENOMIC DNA]</scope>
    <source>
        <strain evidence="2 3">DSM 21528</strain>
    </source>
</reference>
<dbReference type="EMBL" id="JH597773">
    <property type="protein sequence ID" value="EHQ05165.1"/>
    <property type="molecule type" value="Genomic_DNA"/>
</dbReference>
<dbReference type="SUPFAM" id="SSF56281">
    <property type="entry name" value="Metallo-hydrolase/oxidoreductase"/>
    <property type="match status" value="1"/>
</dbReference>
<dbReference type="GO" id="GO:0035556">
    <property type="term" value="P:intracellular signal transduction"/>
    <property type="evidence" value="ECO:0007669"/>
    <property type="project" value="InterPro"/>
</dbReference>
<dbReference type="PANTHER" id="PTHR43041:SF1">
    <property type="entry name" value="METALLO-BETA-LACTAMASE DOMAIN-CONTAINING PROTEIN"/>
    <property type="match status" value="1"/>
</dbReference>
<dbReference type="Pfam" id="PF00211">
    <property type="entry name" value="Guanylate_cyc"/>
    <property type="match status" value="1"/>
</dbReference>
<dbReference type="SMART" id="SM00849">
    <property type="entry name" value="Lactamase_B"/>
    <property type="match status" value="1"/>
</dbReference>
<protein>
    <submittedName>
        <fullName evidence="2">Adenylate/guanylate cyclase</fullName>
    </submittedName>
</protein>
<evidence type="ECO:0000259" key="1">
    <source>
        <dbReference type="PROSITE" id="PS50125"/>
    </source>
</evidence>
<dbReference type="GO" id="GO:0004016">
    <property type="term" value="F:adenylate cyclase activity"/>
    <property type="evidence" value="ECO:0007669"/>
    <property type="project" value="UniProtKB-ARBA"/>
</dbReference>
<dbReference type="AlphaFoldDB" id="H2CA41"/>